<feature type="domain" description="CMP/dCMP-type deaminase" evidence="1">
    <location>
        <begin position="1"/>
        <end position="107"/>
    </location>
</feature>
<gene>
    <name evidence="2" type="ORF">FTO68_01655</name>
</gene>
<protein>
    <submittedName>
        <fullName evidence="2">Nucleoside deaminase</fullName>
    </submittedName>
</protein>
<dbReference type="PANTHER" id="PTHR11079">
    <property type="entry name" value="CYTOSINE DEAMINASE FAMILY MEMBER"/>
    <property type="match status" value="1"/>
</dbReference>
<comment type="caution">
    <text evidence="2">The sequence shown here is derived from an EMBL/GenBank/DDBJ whole genome shotgun (WGS) entry which is preliminary data.</text>
</comment>
<dbReference type="InterPro" id="IPR016193">
    <property type="entry name" value="Cytidine_deaminase-like"/>
</dbReference>
<evidence type="ECO:0000313" key="3">
    <source>
        <dbReference type="Proteomes" id="UP001524383"/>
    </source>
</evidence>
<proteinExistence type="predicted"/>
<keyword evidence="3" id="KW-1185">Reference proteome</keyword>
<accession>A0ABD4TID2</accession>
<evidence type="ECO:0000313" key="2">
    <source>
        <dbReference type="EMBL" id="MCQ1537698.1"/>
    </source>
</evidence>
<dbReference type="Proteomes" id="UP001524383">
    <property type="component" value="Unassembled WGS sequence"/>
</dbReference>
<evidence type="ECO:0000259" key="1">
    <source>
        <dbReference type="PROSITE" id="PS51747"/>
    </source>
</evidence>
<reference evidence="2 3" key="1">
    <citation type="submission" date="2019-08" db="EMBL/GenBank/DDBJ databases">
        <authorList>
            <person name="Chen S.-C."/>
            <person name="Lai M.-C."/>
            <person name="You Y.-T."/>
        </authorList>
    </citation>
    <scope>NUCLEOTIDE SEQUENCE [LARGE SCALE GENOMIC DNA]</scope>
    <source>
        <strain evidence="2 3">P2F9704a</strain>
    </source>
</reference>
<dbReference type="PROSITE" id="PS51747">
    <property type="entry name" value="CYT_DCMP_DEAMINASES_2"/>
    <property type="match status" value="1"/>
</dbReference>
<name>A0ABD4TID2_9EURY</name>
<dbReference type="AlphaFoldDB" id="A0ABD4TID2"/>
<dbReference type="Pfam" id="PF00383">
    <property type="entry name" value="dCMP_cyt_deam_1"/>
    <property type="match status" value="1"/>
</dbReference>
<dbReference type="PANTHER" id="PTHR11079:SF162">
    <property type="entry name" value="RIBOFLAVIN BIOSYNTHESIS PROTEIN PYRD, CHLOROPLASTIC"/>
    <property type="match status" value="1"/>
</dbReference>
<dbReference type="SUPFAM" id="SSF53927">
    <property type="entry name" value="Cytidine deaminase-like"/>
    <property type="match status" value="1"/>
</dbReference>
<dbReference type="InterPro" id="IPR002125">
    <property type="entry name" value="CMP_dCMP_dom"/>
</dbReference>
<dbReference type="CDD" id="cd01285">
    <property type="entry name" value="nucleoside_deaminase"/>
    <property type="match status" value="1"/>
</dbReference>
<organism evidence="2 3">
    <name type="scientific">Methanocalculus taiwanensis</name>
    <dbReference type="NCBI Taxonomy" id="106207"/>
    <lineage>
        <taxon>Archaea</taxon>
        <taxon>Methanobacteriati</taxon>
        <taxon>Methanobacteriota</taxon>
        <taxon>Stenosarchaea group</taxon>
        <taxon>Methanomicrobia</taxon>
        <taxon>Methanomicrobiales</taxon>
        <taxon>Methanocalculaceae</taxon>
        <taxon>Methanocalculus</taxon>
    </lineage>
</organism>
<dbReference type="EMBL" id="VOTZ01000002">
    <property type="protein sequence ID" value="MCQ1537698.1"/>
    <property type="molecule type" value="Genomic_DNA"/>
</dbReference>
<dbReference type="Gene3D" id="3.40.140.10">
    <property type="entry name" value="Cytidine Deaminase, domain 2"/>
    <property type="match status" value="1"/>
</dbReference>
<sequence>MREAIRMARIGINKGQSPFGACIECNGEIVASAHNQVFGRNDSTAHAEIIAIREAETRLKSIDLKGCTMYATTEPCPMCFTACHWAKISRIVYGTSIKDVQALGFSEMTIPNTIMQEIGGSRIEIIGGLLLEENLAILHEWEQNPNRRIY</sequence>